<dbReference type="InterPro" id="IPR007886">
    <property type="entry name" value="AlaDH/PNT_N"/>
</dbReference>
<dbReference type="SUPFAM" id="SSF51735">
    <property type="entry name" value="NAD(P)-binding Rossmann-fold domains"/>
    <property type="match status" value="1"/>
</dbReference>
<dbReference type="SUPFAM" id="SSF52283">
    <property type="entry name" value="Formate/glycerate dehydrogenase catalytic domain-like"/>
    <property type="match status" value="1"/>
</dbReference>
<evidence type="ECO:0000259" key="2">
    <source>
        <dbReference type="SMART" id="SM01002"/>
    </source>
</evidence>
<sequence>MNIIGIRREDKNIWERRAPLAPFQVGELTSVYRTVFYVQPSTRRIFSDSEYAQAGAKICETLDDCQVILGIKEIPVNFFRPATTYLFFAHVIKGQPNNMPMLRQMMTLECSLIDYEKVTDDQGRRLIFFGRYAGIAGAIDTLAGLGRRWAVLGYKTPLAELKLAHEYGTYAAARREIFRVGELLKKTGVPDELAPLIIGVTGYGNVARGVGEILNELGCTRIDPAELPKVMSSRDPKAVYEVVFREEHMMEPITEGHEFDLQEYYQYPERYRSRFESYLPYLSVLLNCIYWDSRYPRLVTREYLKTATTTGKLRLIIIGDISCDINGSVEVTVKTTDPGAPFYVYNPLDDAVHDGVEGDGVVVMAVDNLPCELASDSSVEFGRALMPFVPVLAGTNFQVSLDHLTLPPPLQRALILHRGKLTPPYQYLEKFIKKG</sequence>
<dbReference type="SMART" id="SM01002">
    <property type="entry name" value="AlaDh_PNT_C"/>
    <property type="match status" value="1"/>
</dbReference>
<protein>
    <recommendedName>
        <fullName evidence="5">Alanine dehydrogenase/pyridine nucleotide transhydrogenase N-terminal domain-containing protein</fullName>
    </recommendedName>
</protein>
<accession>A0A7C1NDE6</accession>
<dbReference type="AlphaFoldDB" id="A0A7C1NDE6"/>
<dbReference type="SMART" id="SM01003">
    <property type="entry name" value="AlaDh_PNT_N"/>
    <property type="match status" value="1"/>
</dbReference>
<dbReference type="InterPro" id="IPR007698">
    <property type="entry name" value="AlaDH/PNT_NAD(H)-bd"/>
</dbReference>
<dbReference type="GO" id="GO:0016491">
    <property type="term" value="F:oxidoreductase activity"/>
    <property type="evidence" value="ECO:0007669"/>
    <property type="project" value="UniProtKB-KW"/>
</dbReference>
<organism evidence="4">
    <name type="scientific">candidate division WOR-3 bacterium</name>
    <dbReference type="NCBI Taxonomy" id="2052148"/>
    <lineage>
        <taxon>Bacteria</taxon>
        <taxon>Bacteria division WOR-3</taxon>
    </lineage>
</organism>
<dbReference type="EMBL" id="DSLG01000002">
    <property type="protein sequence ID" value="HEA86738.1"/>
    <property type="molecule type" value="Genomic_DNA"/>
</dbReference>
<name>A0A7C1NDE6_UNCW3</name>
<dbReference type="CDD" id="cd12189">
    <property type="entry name" value="LKR_SDH_like"/>
    <property type="match status" value="1"/>
</dbReference>
<keyword evidence="1" id="KW-0560">Oxidoreductase</keyword>
<evidence type="ECO:0008006" key="5">
    <source>
        <dbReference type="Google" id="ProtNLM"/>
    </source>
</evidence>
<feature type="domain" description="Alanine dehydrogenase/pyridine nucleotide transhydrogenase N-terminal" evidence="3">
    <location>
        <begin position="5"/>
        <end position="136"/>
    </location>
</feature>
<reference evidence="4" key="1">
    <citation type="journal article" date="2020" name="mSystems">
        <title>Genome- and Community-Level Interaction Insights into Carbon Utilization and Element Cycling Functions of Hydrothermarchaeota in Hydrothermal Sediment.</title>
        <authorList>
            <person name="Zhou Z."/>
            <person name="Liu Y."/>
            <person name="Xu W."/>
            <person name="Pan J."/>
            <person name="Luo Z.H."/>
            <person name="Li M."/>
        </authorList>
    </citation>
    <scope>NUCLEOTIDE SEQUENCE [LARGE SCALE GENOMIC DNA]</scope>
    <source>
        <strain evidence="4">SpSt-265</strain>
    </source>
</reference>
<evidence type="ECO:0000313" key="4">
    <source>
        <dbReference type="EMBL" id="HEA86738.1"/>
    </source>
</evidence>
<gene>
    <name evidence="4" type="ORF">ENP94_01855</name>
</gene>
<dbReference type="InterPro" id="IPR051168">
    <property type="entry name" value="AASS"/>
</dbReference>
<dbReference type="InterPro" id="IPR036291">
    <property type="entry name" value="NAD(P)-bd_dom_sf"/>
</dbReference>
<evidence type="ECO:0000256" key="1">
    <source>
        <dbReference type="ARBA" id="ARBA00023002"/>
    </source>
</evidence>
<dbReference type="Gene3D" id="3.40.50.720">
    <property type="entry name" value="NAD(P)-binding Rossmann-like Domain"/>
    <property type="match status" value="2"/>
</dbReference>
<dbReference type="PANTHER" id="PTHR11133:SF22">
    <property type="entry name" value="ALPHA-AMINOADIPIC SEMIALDEHYDE SYNTHASE, MITOCHONDRIAL"/>
    <property type="match status" value="1"/>
</dbReference>
<proteinExistence type="predicted"/>
<evidence type="ECO:0000259" key="3">
    <source>
        <dbReference type="SMART" id="SM01003"/>
    </source>
</evidence>
<comment type="caution">
    <text evidence="4">The sequence shown here is derived from an EMBL/GenBank/DDBJ whole genome shotgun (WGS) entry which is preliminary data.</text>
</comment>
<feature type="domain" description="Alanine dehydrogenase/pyridine nucleotide transhydrogenase NAD(H)-binding" evidence="2">
    <location>
        <begin position="172"/>
        <end position="365"/>
    </location>
</feature>
<dbReference type="Pfam" id="PF05222">
    <property type="entry name" value="AlaDh_PNT_N"/>
    <property type="match status" value="1"/>
</dbReference>
<dbReference type="PANTHER" id="PTHR11133">
    <property type="entry name" value="SACCHAROPINE DEHYDROGENASE"/>
    <property type="match status" value="1"/>
</dbReference>
<dbReference type="Pfam" id="PF01262">
    <property type="entry name" value="AlaDh_PNT_C"/>
    <property type="match status" value="1"/>
</dbReference>